<feature type="domain" description="Hcy-binding" evidence="7">
    <location>
        <begin position="7"/>
        <end position="310"/>
    </location>
</feature>
<dbReference type="GO" id="GO:0009086">
    <property type="term" value="P:methionine biosynthetic process"/>
    <property type="evidence" value="ECO:0007669"/>
    <property type="project" value="TreeGrafter"/>
</dbReference>
<feature type="binding site" evidence="6">
    <location>
        <position position="295"/>
    </location>
    <ligand>
        <name>Zn(2+)</name>
        <dbReference type="ChEBI" id="CHEBI:29105"/>
    </ligand>
</feature>
<dbReference type="GO" id="GO:0033528">
    <property type="term" value="P:S-methylmethionine cycle"/>
    <property type="evidence" value="ECO:0007669"/>
    <property type="project" value="TreeGrafter"/>
</dbReference>
<organism evidence="8 9">
    <name type="scientific">Candidatus Polarisedimenticola svalbardensis</name>
    <dbReference type="NCBI Taxonomy" id="2886004"/>
    <lineage>
        <taxon>Bacteria</taxon>
        <taxon>Pseudomonadati</taxon>
        <taxon>Acidobacteriota</taxon>
        <taxon>Candidatus Polarisedimenticolia</taxon>
        <taxon>Candidatus Polarisedimenticolales</taxon>
        <taxon>Candidatus Polarisedimenticolaceae</taxon>
        <taxon>Candidatus Polarisedimenticola</taxon>
    </lineage>
</organism>
<dbReference type="Gene3D" id="3.20.20.330">
    <property type="entry name" value="Homocysteine-binding-like domain"/>
    <property type="match status" value="1"/>
</dbReference>
<comment type="caution">
    <text evidence="8">The sequence shown here is derived from an EMBL/GenBank/DDBJ whole genome shotgun (WGS) entry which is preliminary data.</text>
</comment>
<evidence type="ECO:0000259" key="7">
    <source>
        <dbReference type="PROSITE" id="PS50970"/>
    </source>
</evidence>
<name>A0A8J6Y8B8_9BACT</name>
<feature type="binding site" evidence="6">
    <location>
        <position position="234"/>
    </location>
    <ligand>
        <name>Zn(2+)</name>
        <dbReference type="ChEBI" id="CHEBI:29105"/>
    </ligand>
</feature>
<proteinExistence type="predicted"/>
<dbReference type="GO" id="GO:0008898">
    <property type="term" value="F:S-adenosylmethionine-homocysteine S-methyltransferase activity"/>
    <property type="evidence" value="ECO:0007669"/>
    <property type="project" value="TreeGrafter"/>
</dbReference>
<dbReference type="Proteomes" id="UP000648239">
    <property type="component" value="Unassembled WGS sequence"/>
</dbReference>
<keyword evidence="3 6" id="KW-0479">Metal-binding</keyword>
<keyword evidence="2 6" id="KW-0808">Transferase</keyword>
<dbReference type="InterPro" id="IPR036589">
    <property type="entry name" value="HCY_dom_sf"/>
</dbReference>
<dbReference type="GO" id="GO:0046872">
    <property type="term" value="F:metal ion binding"/>
    <property type="evidence" value="ECO:0007669"/>
    <property type="project" value="UniProtKB-KW"/>
</dbReference>
<evidence type="ECO:0000256" key="1">
    <source>
        <dbReference type="ARBA" id="ARBA00022603"/>
    </source>
</evidence>
<evidence type="ECO:0000256" key="2">
    <source>
        <dbReference type="ARBA" id="ARBA00022679"/>
    </source>
</evidence>
<reference evidence="8 9" key="1">
    <citation type="submission" date="2020-08" db="EMBL/GenBank/DDBJ databases">
        <title>Acidobacteriota in marine sediments use diverse sulfur dissimilation pathways.</title>
        <authorList>
            <person name="Wasmund K."/>
        </authorList>
    </citation>
    <scope>NUCLEOTIDE SEQUENCE [LARGE SCALE GENOMIC DNA]</scope>
    <source>
        <strain evidence="8">MAG AM4</strain>
    </source>
</reference>
<evidence type="ECO:0000313" key="8">
    <source>
        <dbReference type="EMBL" id="MBD3868066.1"/>
    </source>
</evidence>
<dbReference type="NCBIfam" id="NF007020">
    <property type="entry name" value="PRK09485.1"/>
    <property type="match status" value="1"/>
</dbReference>
<dbReference type="Pfam" id="PF02574">
    <property type="entry name" value="S-methyl_trans"/>
    <property type="match status" value="1"/>
</dbReference>
<feature type="binding site" evidence="6">
    <location>
        <position position="296"/>
    </location>
    <ligand>
        <name>Zn(2+)</name>
        <dbReference type="ChEBI" id="CHEBI:29105"/>
    </ligand>
</feature>
<dbReference type="EMBL" id="JACXWD010000021">
    <property type="protein sequence ID" value="MBD3868066.1"/>
    <property type="molecule type" value="Genomic_DNA"/>
</dbReference>
<evidence type="ECO:0000313" key="9">
    <source>
        <dbReference type="Proteomes" id="UP000648239"/>
    </source>
</evidence>
<gene>
    <name evidence="8" type="primary">mmuM</name>
    <name evidence="8" type="ORF">IFK94_08070</name>
</gene>
<protein>
    <recommendedName>
        <fullName evidence="5">S-methylmethionine:homocysteine methyltransferase</fullName>
    </recommendedName>
</protein>
<evidence type="ECO:0000256" key="3">
    <source>
        <dbReference type="ARBA" id="ARBA00022723"/>
    </source>
</evidence>
<evidence type="ECO:0000256" key="6">
    <source>
        <dbReference type="PROSITE-ProRule" id="PRU00333"/>
    </source>
</evidence>
<dbReference type="FunFam" id="3.20.20.330:FF:000002">
    <property type="entry name" value="Homocysteine S-methyltransferase"/>
    <property type="match status" value="1"/>
</dbReference>
<keyword evidence="4 6" id="KW-0862">Zinc</keyword>
<dbReference type="InterPro" id="IPR051486">
    <property type="entry name" value="Hcy_S-methyltransferase"/>
</dbReference>
<dbReference type="PROSITE" id="PS50970">
    <property type="entry name" value="HCY"/>
    <property type="match status" value="1"/>
</dbReference>
<dbReference type="PANTHER" id="PTHR46015">
    <property type="entry name" value="ZGC:172121"/>
    <property type="match status" value="1"/>
</dbReference>
<dbReference type="InterPro" id="IPR003726">
    <property type="entry name" value="HCY_dom"/>
</dbReference>
<dbReference type="PANTHER" id="PTHR46015:SF1">
    <property type="entry name" value="HOMOCYSTEINE S-METHYLTRANSFERASE-LIKE ISOFORM 1"/>
    <property type="match status" value="1"/>
</dbReference>
<sequence length="316" mass="33682">MKTPKDSPFHLFLERQGVMILDGGLATELEAAGADLSGDLWSARLLAADPARIRSAHLAFLEAGADCIVSASYQATVAGFVQDGCSPEEAEALVLLSVELAVQTRDLFWSGIRGGESRIRPLVAASIGPYGAYLADGSEYTGRYAIGEEELYRFHKSRWDLLAAAGADLLACETIPSLMETGVLCRLMEECPGPGAWFTFSCRDGRHLRDGSELGEAVRMVSGLPGVAGVGVNCVDPAQAPAMIRTVKAHSSLPILVYPNSGERWDAGNRCWAGSRDDFQAEVWVEAGASLIGGCCRVGPEEIRRIRAALLATPLA</sequence>
<dbReference type="SUPFAM" id="SSF82282">
    <property type="entry name" value="Homocysteine S-methyltransferase"/>
    <property type="match status" value="1"/>
</dbReference>
<keyword evidence="1 6" id="KW-0489">Methyltransferase</keyword>
<evidence type="ECO:0000256" key="5">
    <source>
        <dbReference type="ARBA" id="ARBA00076752"/>
    </source>
</evidence>
<dbReference type="AlphaFoldDB" id="A0A8J6Y8B8"/>
<accession>A0A8J6Y8B8</accession>
<comment type="cofactor">
    <cofactor evidence="6">
        <name>Zn(2+)</name>
        <dbReference type="ChEBI" id="CHEBI:29105"/>
    </cofactor>
</comment>
<dbReference type="GO" id="GO:0032259">
    <property type="term" value="P:methylation"/>
    <property type="evidence" value="ECO:0007669"/>
    <property type="project" value="UniProtKB-KW"/>
</dbReference>
<evidence type="ECO:0000256" key="4">
    <source>
        <dbReference type="ARBA" id="ARBA00022833"/>
    </source>
</evidence>